<reference evidence="1 2" key="1">
    <citation type="submission" date="2016-02" db="EMBL/GenBank/DDBJ databases">
        <authorList>
            <person name="Wen L."/>
            <person name="He K."/>
            <person name="Yang H."/>
        </authorList>
    </citation>
    <scope>NUCLEOTIDE SEQUENCE [LARGE SCALE GENOMIC DNA]</scope>
    <source>
        <strain evidence="1 2">CZ1127</strain>
    </source>
</reference>
<evidence type="ECO:0000313" key="1">
    <source>
        <dbReference type="EMBL" id="ANW96994.1"/>
    </source>
</evidence>
<protein>
    <submittedName>
        <fullName evidence="1">Heme oxygenase</fullName>
    </submittedName>
</protein>
<dbReference type="KEGG" id="wfu:AXE80_12195"/>
<dbReference type="Proteomes" id="UP000092967">
    <property type="component" value="Chromosome"/>
</dbReference>
<evidence type="ECO:0000313" key="2">
    <source>
        <dbReference type="Proteomes" id="UP000092967"/>
    </source>
</evidence>
<dbReference type="SUPFAM" id="SSF48613">
    <property type="entry name" value="Heme oxygenase-like"/>
    <property type="match status" value="1"/>
</dbReference>
<accession>A0A1B1Y8C3</accession>
<gene>
    <name evidence="1" type="ORF">AXE80_12195</name>
</gene>
<organism evidence="1 2">
    <name type="scientific">Wenyingzhuangia fucanilytica</name>
    <dbReference type="NCBI Taxonomy" id="1790137"/>
    <lineage>
        <taxon>Bacteria</taxon>
        <taxon>Pseudomonadati</taxon>
        <taxon>Bacteroidota</taxon>
        <taxon>Flavobacteriia</taxon>
        <taxon>Flavobacteriales</taxon>
        <taxon>Flavobacteriaceae</taxon>
        <taxon>Wenyingzhuangia</taxon>
    </lineage>
</organism>
<dbReference type="InterPro" id="IPR024423">
    <property type="entry name" value="DUF3050"/>
</dbReference>
<keyword evidence="2" id="KW-1185">Reference proteome</keyword>
<dbReference type="Gene3D" id="1.20.910.10">
    <property type="entry name" value="Heme oxygenase-like"/>
    <property type="match status" value="1"/>
</dbReference>
<sequence>MMKIEDVQNKIHSAINKLNSHDLYKDLNSIEDIKQFMESHVFAVWDFMSLLKSLQIELTCVSKVWIPVKNPVTARFINEIVHGEETDVNELGQPMSHFEMYLEAMKEVGASTVKIDLFINLIKQGVYVLEALKEVEVSPAVYDFVSYTFEIIERGNVHEIAAAFTFGREDVIPEMFLEIVKETKKQNQDKAYTKLLYYLERHIELDGDEHGPLSLRMIEELCGTDEQKWKEVLRVSEQAIEKRIGLWSGIQLELV</sequence>
<proteinExistence type="predicted"/>
<dbReference type="EMBL" id="CP014224">
    <property type="protein sequence ID" value="ANW96994.1"/>
    <property type="molecule type" value="Genomic_DNA"/>
</dbReference>
<name>A0A1B1Y8C3_9FLAO</name>
<dbReference type="Pfam" id="PF11251">
    <property type="entry name" value="DUF3050"/>
    <property type="match status" value="1"/>
</dbReference>
<dbReference type="AlphaFoldDB" id="A0A1B1Y8C3"/>
<dbReference type="InterPro" id="IPR016084">
    <property type="entry name" value="Haem_Oase-like_multi-hlx"/>
</dbReference>
<dbReference type="STRING" id="1790137.AXE80_12195"/>